<sequence>MNSALCISTAIELNSYDTYTDAPAIRQRMVSTDVQDTFATAPMLAVVPTQPLPDEETLHSSFEEALSGRLAGMQERLSHLSNPQMHMAHRSKTLTARQPQPRVAAVDESESMQLPVGPWQRRVILSSLIAMFSLLGTDISLLLLHLHG</sequence>
<evidence type="ECO:0000313" key="3">
    <source>
        <dbReference type="Proteomes" id="UP000290365"/>
    </source>
</evidence>
<proteinExistence type="predicted"/>
<protein>
    <submittedName>
        <fullName evidence="2">Uncharacterized protein</fullName>
    </submittedName>
</protein>
<dbReference type="Proteomes" id="UP000290365">
    <property type="component" value="Chromosome"/>
</dbReference>
<dbReference type="AlphaFoldDB" id="A0A4P6JYE7"/>
<dbReference type="EMBL" id="CP035758">
    <property type="protein sequence ID" value="QBD80493.1"/>
    <property type="molecule type" value="Genomic_DNA"/>
</dbReference>
<keyword evidence="1" id="KW-1133">Transmembrane helix</keyword>
<keyword evidence="1" id="KW-0812">Transmembrane</keyword>
<gene>
    <name evidence="2" type="ORF">EPA93_32775</name>
</gene>
<reference evidence="2 3" key="1">
    <citation type="submission" date="2019-01" db="EMBL/GenBank/DDBJ databases">
        <title>Ktedonosporobacter rubrisoli SCAWS-G2.</title>
        <authorList>
            <person name="Huang Y."/>
            <person name="Yan B."/>
        </authorList>
    </citation>
    <scope>NUCLEOTIDE SEQUENCE [LARGE SCALE GENOMIC DNA]</scope>
    <source>
        <strain evidence="2 3">SCAWS-G2</strain>
    </source>
</reference>
<evidence type="ECO:0000313" key="2">
    <source>
        <dbReference type="EMBL" id="QBD80493.1"/>
    </source>
</evidence>
<name>A0A4P6JYE7_KTERU</name>
<keyword evidence="1" id="KW-0472">Membrane</keyword>
<dbReference type="RefSeq" id="WP_129891557.1">
    <property type="nucleotide sequence ID" value="NZ_CP035758.1"/>
</dbReference>
<dbReference type="KEGG" id="kbs:EPA93_32775"/>
<accession>A0A4P6JYE7</accession>
<organism evidence="2 3">
    <name type="scientific">Ktedonosporobacter rubrisoli</name>
    <dbReference type="NCBI Taxonomy" id="2509675"/>
    <lineage>
        <taxon>Bacteria</taxon>
        <taxon>Bacillati</taxon>
        <taxon>Chloroflexota</taxon>
        <taxon>Ktedonobacteria</taxon>
        <taxon>Ktedonobacterales</taxon>
        <taxon>Ktedonosporobacteraceae</taxon>
        <taxon>Ktedonosporobacter</taxon>
    </lineage>
</organism>
<feature type="transmembrane region" description="Helical" evidence="1">
    <location>
        <begin position="123"/>
        <end position="146"/>
    </location>
</feature>
<keyword evidence="3" id="KW-1185">Reference proteome</keyword>
<evidence type="ECO:0000256" key="1">
    <source>
        <dbReference type="SAM" id="Phobius"/>
    </source>
</evidence>